<dbReference type="Pfam" id="PF13456">
    <property type="entry name" value="RVT_3"/>
    <property type="match status" value="1"/>
</dbReference>
<protein>
    <recommendedName>
        <fullName evidence="2">RNase H type-1 domain-containing protein</fullName>
    </recommendedName>
</protein>
<evidence type="ECO:0000313" key="4">
    <source>
        <dbReference type="Proteomes" id="UP000489600"/>
    </source>
</evidence>
<gene>
    <name evidence="3" type="ORF">ANE_LOCUS18580</name>
</gene>
<reference evidence="3" key="1">
    <citation type="submission" date="2019-07" db="EMBL/GenBank/DDBJ databases">
        <authorList>
            <person name="Dittberner H."/>
        </authorList>
    </citation>
    <scope>NUCLEOTIDE SEQUENCE [LARGE SCALE GENOMIC DNA]</scope>
</reference>
<keyword evidence="4" id="KW-1185">Reference proteome</keyword>
<dbReference type="PANTHER" id="PTHR47074">
    <property type="entry name" value="BNAC02G40300D PROTEIN"/>
    <property type="match status" value="1"/>
</dbReference>
<dbReference type="Gene3D" id="3.30.420.10">
    <property type="entry name" value="Ribonuclease H-like superfamily/Ribonuclease H"/>
    <property type="match status" value="1"/>
</dbReference>
<dbReference type="GO" id="GO:0003676">
    <property type="term" value="F:nucleic acid binding"/>
    <property type="evidence" value="ECO:0007669"/>
    <property type="project" value="InterPro"/>
</dbReference>
<dbReference type="InterPro" id="IPR052929">
    <property type="entry name" value="RNase_H-like_EbsB-rel"/>
</dbReference>
<dbReference type="InterPro" id="IPR012337">
    <property type="entry name" value="RNaseH-like_sf"/>
</dbReference>
<name>A0A565C3A4_9BRAS</name>
<dbReference type="PANTHER" id="PTHR47074:SF48">
    <property type="entry name" value="POLYNUCLEOTIDYL TRANSFERASE, RIBONUCLEASE H-LIKE SUPERFAMILY PROTEIN"/>
    <property type="match status" value="1"/>
</dbReference>
<dbReference type="Proteomes" id="UP000489600">
    <property type="component" value="Unassembled WGS sequence"/>
</dbReference>
<dbReference type="OrthoDB" id="1733298at2759"/>
<dbReference type="CDD" id="cd06222">
    <property type="entry name" value="RNase_H_like"/>
    <property type="match status" value="1"/>
</dbReference>
<feature type="region of interest" description="Disordered" evidence="1">
    <location>
        <begin position="30"/>
        <end position="49"/>
    </location>
</feature>
<dbReference type="InterPro" id="IPR036397">
    <property type="entry name" value="RNaseH_sf"/>
</dbReference>
<comment type="caution">
    <text evidence="3">The sequence shown here is derived from an EMBL/GenBank/DDBJ whole genome shotgun (WGS) entry which is preliminary data.</text>
</comment>
<evidence type="ECO:0000256" key="1">
    <source>
        <dbReference type="SAM" id="MobiDB-lite"/>
    </source>
</evidence>
<dbReference type="AlphaFoldDB" id="A0A565C3A4"/>
<accession>A0A565C3A4</accession>
<sequence length="148" mass="17120">MIFRGIDIEPLETVKRAQEDAEEWYEKMEAKEKGTTSMPGPNVRRKPPKQQWLKCNSDCTWSEQRNTCGTGWILRDQRGEVLWMGAKTLSRLSSVIEAEAEAIRWAIISLKRLGYTQIEFETDSKELAGICSKEKEWPKLGPLMEDIR</sequence>
<evidence type="ECO:0000313" key="3">
    <source>
        <dbReference type="EMBL" id="VVB08136.1"/>
    </source>
</evidence>
<dbReference type="SUPFAM" id="SSF53098">
    <property type="entry name" value="Ribonuclease H-like"/>
    <property type="match status" value="1"/>
</dbReference>
<dbReference type="InterPro" id="IPR002156">
    <property type="entry name" value="RNaseH_domain"/>
</dbReference>
<evidence type="ECO:0000259" key="2">
    <source>
        <dbReference type="Pfam" id="PF13456"/>
    </source>
</evidence>
<proteinExistence type="predicted"/>
<dbReference type="GO" id="GO:0004523">
    <property type="term" value="F:RNA-DNA hybrid ribonuclease activity"/>
    <property type="evidence" value="ECO:0007669"/>
    <property type="project" value="InterPro"/>
</dbReference>
<organism evidence="3 4">
    <name type="scientific">Arabis nemorensis</name>
    <dbReference type="NCBI Taxonomy" id="586526"/>
    <lineage>
        <taxon>Eukaryota</taxon>
        <taxon>Viridiplantae</taxon>
        <taxon>Streptophyta</taxon>
        <taxon>Embryophyta</taxon>
        <taxon>Tracheophyta</taxon>
        <taxon>Spermatophyta</taxon>
        <taxon>Magnoliopsida</taxon>
        <taxon>eudicotyledons</taxon>
        <taxon>Gunneridae</taxon>
        <taxon>Pentapetalae</taxon>
        <taxon>rosids</taxon>
        <taxon>malvids</taxon>
        <taxon>Brassicales</taxon>
        <taxon>Brassicaceae</taxon>
        <taxon>Arabideae</taxon>
        <taxon>Arabis</taxon>
    </lineage>
</organism>
<dbReference type="InterPro" id="IPR044730">
    <property type="entry name" value="RNase_H-like_dom_plant"/>
</dbReference>
<dbReference type="EMBL" id="CABITT030000006">
    <property type="protein sequence ID" value="VVB08136.1"/>
    <property type="molecule type" value="Genomic_DNA"/>
</dbReference>
<feature type="domain" description="RNase H type-1" evidence="2">
    <location>
        <begin position="56"/>
        <end position="148"/>
    </location>
</feature>